<name>A0A561BLB1_9ACTN</name>
<organism evidence="2 3">
    <name type="scientific">Kribbella amoyensis</name>
    <dbReference type="NCBI Taxonomy" id="996641"/>
    <lineage>
        <taxon>Bacteria</taxon>
        <taxon>Bacillati</taxon>
        <taxon>Actinomycetota</taxon>
        <taxon>Actinomycetes</taxon>
        <taxon>Propionibacteriales</taxon>
        <taxon>Kribbellaceae</taxon>
        <taxon>Kribbella</taxon>
    </lineage>
</organism>
<dbReference type="PROSITE" id="PS51257">
    <property type="entry name" value="PROKAR_LIPOPROTEIN"/>
    <property type="match status" value="1"/>
</dbReference>
<dbReference type="EMBL" id="VIVK01000001">
    <property type="protein sequence ID" value="TWD79645.1"/>
    <property type="molecule type" value="Genomic_DNA"/>
</dbReference>
<dbReference type="OrthoDB" id="3817010at2"/>
<feature type="chain" id="PRO_5038742730" description="Lipoprotein" evidence="1">
    <location>
        <begin position="22"/>
        <end position="267"/>
    </location>
</feature>
<dbReference type="Proteomes" id="UP000318380">
    <property type="component" value="Unassembled WGS sequence"/>
</dbReference>
<feature type="signal peptide" evidence="1">
    <location>
        <begin position="1"/>
        <end position="21"/>
    </location>
</feature>
<keyword evidence="1" id="KW-0732">Signal</keyword>
<dbReference type="RefSeq" id="WP_145802941.1">
    <property type="nucleotide sequence ID" value="NZ_VIVK01000001.1"/>
</dbReference>
<reference evidence="2 3" key="1">
    <citation type="submission" date="2019-06" db="EMBL/GenBank/DDBJ databases">
        <title>Sequencing the genomes of 1000 actinobacteria strains.</title>
        <authorList>
            <person name="Klenk H.-P."/>
        </authorList>
    </citation>
    <scope>NUCLEOTIDE SEQUENCE [LARGE SCALE GENOMIC DNA]</scope>
    <source>
        <strain evidence="2 3">DSM 24683</strain>
    </source>
</reference>
<dbReference type="AlphaFoldDB" id="A0A561BLB1"/>
<sequence>MGLRPLLGLVASTTLLLTGCAATVAPAESALSLTGSQQSGDAAASRAVKITSIRTTEYTKGTLTVTGTLTPAPAPGSRIALQRWSATAGWQEIGHAASTGSTVTVSSNQPGSIRTYRLAIGPQAPYAAAASAPTGFHHYVWRGMFKKPLLASGGKGRPTFTVSPPADAPRRAEAELLADKGGVVWGDVNTAGCSWVKNWLGNITDGTVRVSLLNGTTVLGTVDQAQETETWLNRKILGTNRLRLQVADIRSGYGPQVALDAMLLCTN</sequence>
<evidence type="ECO:0000313" key="3">
    <source>
        <dbReference type="Proteomes" id="UP000318380"/>
    </source>
</evidence>
<proteinExistence type="predicted"/>
<protein>
    <recommendedName>
        <fullName evidence="4">Lipoprotein</fullName>
    </recommendedName>
</protein>
<accession>A0A561BLB1</accession>
<evidence type="ECO:0008006" key="4">
    <source>
        <dbReference type="Google" id="ProtNLM"/>
    </source>
</evidence>
<evidence type="ECO:0000256" key="1">
    <source>
        <dbReference type="SAM" id="SignalP"/>
    </source>
</evidence>
<comment type="caution">
    <text evidence="2">The sequence shown here is derived from an EMBL/GenBank/DDBJ whole genome shotgun (WGS) entry which is preliminary data.</text>
</comment>
<gene>
    <name evidence="2" type="ORF">FB561_0709</name>
</gene>
<keyword evidence="3" id="KW-1185">Reference proteome</keyword>
<evidence type="ECO:0000313" key="2">
    <source>
        <dbReference type="EMBL" id="TWD79645.1"/>
    </source>
</evidence>